<dbReference type="PROSITE" id="PS00867">
    <property type="entry name" value="CPSASE_2"/>
    <property type="match status" value="1"/>
</dbReference>
<dbReference type="PROSITE" id="PS50968">
    <property type="entry name" value="BIOTINYL_LIPOYL"/>
    <property type="match status" value="1"/>
</dbReference>
<dbReference type="Gene3D" id="3.30.470.20">
    <property type="entry name" value="ATP-grasp fold, B domain"/>
    <property type="match status" value="1"/>
</dbReference>
<dbReference type="Gene3D" id="3.20.20.70">
    <property type="entry name" value="Aldolase class I"/>
    <property type="match status" value="1"/>
</dbReference>
<dbReference type="InterPro" id="IPR011761">
    <property type="entry name" value="ATP-grasp"/>
</dbReference>
<dbReference type="InterPro" id="IPR013785">
    <property type="entry name" value="Aldolase_TIM"/>
</dbReference>
<dbReference type="Pfam" id="PF02785">
    <property type="entry name" value="Biotin_carb_C"/>
    <property type="match status" value="1"/>
</dbReference>
<dbReference type="GO" id="GO:0004736">
    <property type="term" value="F:pyruvate carboxylase activity"/>
    <property type="evidence" value="ECO:0007669"/>
    <property type="project" value="UniProtKB-EC"/>
</dbReference>
<protein>
    <recommendedName>
        <fullName evidence="2">pyruvate carboxylase</fullName>
        <ecNumber evidence="2">6.4.1.1</ecNumber>
    </recommendedName>
</protein>
<dbReference type="InterPro" id="IPR005479">
    <property type="entry name" value="CPAse_ATP-bd"/>
</dbReference>
<dbReference type="NCBIfam" id="TIGR01235">
    <property type="entry name" value="pyruv_carbox"/>
    <property type="match status" value="1"/>
</dbReference>
<dbReference type="SUPFAM" id="SSF51569">
    <property type="entry name" value="Aldolase"/>
    <property type="match status" value="1"/>
</dbReference>
<dbReference type="PANTHER" id="PTHR43778:SF2">
    <property type="entry name" value="PYRUVATE CARBOXYLASE, MITOCHONDRIAL"/>
    <property type="match status" value="1"/>
</dbReference>
<comment type="cofactor">
    <cofactor evidence="1">
        <name>biotin</name>
        <dbReference type="ChEBI" id="CHEBI:57586"/>
    </cofactor>
</comment>
<feature type="domain" description="Pyruvate carboxyltransferase" evidence="11">
    <location>
        <begin position="532"/>
        <end position="800"/>
    </location>
</feature>
<dbReference type="FunFam" id="3.40.50.20:FF:000010">
    <property type="entry name" value="Propionyl-CoA carboxylase subunit alpha"/>
    <property type="match status" value="1"/>
</dbReference>
<dbReference type="GO" id="GO:0005737">
    <property type="term" value="C:cytoplasm"/>
    <property type="evidence" value="ECO:0007669"/>
    <property type="project" value="TreeGrafter"/>
</dbReference>
<evidence type="ECO:0000256" key="6">
    <source>
        <dbReference type="ARBA" id="ARBA00022840"/>
    </source>
</evidence>
<keyword evidence="7" id="KW-0092">Biotin</keyword>
<dbReference type="GO" id="GO:0046872">
    <property type="term" value="F:metal ion binding"/>
    <property type="evidence" value="ECO:0007669"/>
    <property type="project" value="UniProtKB-KW"/>
</dbReference>
<dbReference type="NCBIfam" id="NF006761">
    <property type="entry name" value="PRK09282.1"/>
    <property type="match status" value="1"/>
</dbReference>
<accession>A0A644VD84</accession>
<keyword evidence="5" id="KW-0547">Nucleotide-binding</keyword>
<sequence length="1151" mass="128244">MKKIESVLVANRGEIAIRVFRACNELGIRTVAIYSKEDTLSLHRNKADEAYLVGTGKGPIDAYLDIEDIIRIAHEHDVTAIHPGYGFLSENSNLAKRCEEEGIIFIGPRLEHLIMFGDKLNARKQAELADIPMIPGSNGKIETLDEVKAFVAKYNYPIIIKAVNGGGGRGMRMVHEAAELEDAYNRAKSEALKAFGSDEIYLEKYLENPKHIEVQIIGDKKGNIVHLYERDCSVQRRHQKLVEIAPAFSLKPEFRKEICAAAVKLMKNVNYVSAGTVEFLATPDEHFYFIEVNPRIQVEHTITEMLTGIDIVQTQIKIAEGYDLHSEEVAIPQQEEIYCHGHAIQCRITTEDPSNNFMPDTGKLIAYRSGGGFGIRLDGGNAFTGSVITPYYDSLLVKATSWSLTHENAISKMLRCLKEFRIRGVKTNIQFLENVLKNPSFINGSYDTCFVDETPSLFNFPKISDRGTKLLGYISDVSINGYANVGVQPKPDFAPLKMPPYKHTKIDSGTKQLLDNQGPMAVAKWTMAQKEVLFTDTTFRDAHQSLFATRLRTADMLRITEQTAAKLPQLFSFECWGGATFDVAYRFLYESPWERLRKMREKAPNILFQMLLRGANAVGYTSYPDNVVKEFIRQAAKNGIDVFRVFDSLNGLDNMRLSINTVCECNKIAEAALCYTGDILDPRRDKYDLKYYVTMAKELEKAGANIIAIKDMAGLLKPEAAYQLVSALKDTVNLPIHLHTHEGSGNAIYTYAKAIDAGVDIVDVAFSAMSCGTSQPSSSSLYYALSGNPRQPKLNPEALNEISRYWETVRPYYKAADKTEITPNPEVYMHEMPGGQYTNLKQQSVALGLIDKWEEIKIMYHKVSMMFGDLIKVTPSSKIVGDMALFMVQNELTEEDIYDHGDTLDFPASVIGFFEGNIGLPYQGFPEKLQAIILKGKKPILGRPGDTLPPVDFSKVKEHLTEIGGPTSPESISSYCLYPKVYEDWVKFTEEYGDVSVLDTPTFFFGLAPGEETRVMIETGKMLIIKLIHIGEANESGIRTVSFEFNGLPREIEVKDRNIKSTSITRKKADKTNPGEIGATLSGSVVKILVNKGQQVAKGDPLVVTEAMKMETTISAPIAGIVSAIHVNNTSRIESGDCLVEIDMNAQIAVK</sequence>
<dbReference type="Pfam" id="PF02786">
    <property type="entry name" value="CPSase_L_D2"/>
    <property type="match status" value="1"/>
</dbReference>
<dbReference type="PIRSF" id="PIRSF001594">
    <property type="entry name" value="Pyruv_carbox"/>
    <property type="match status" value="1"/>
</dbReference>
<dbReference type="InterPro" id="IPR016185">
    <property type="entry name" value="PreATP-grasp_dom_sf"/>
</dbReference>
<dbReference type="SUPFAM" id="SSF56059">
    <property type="entry name" value="Glutathione synthetase ATP-binding domain-like"/>
    <property type="match status" value="1"/>
</dbReference>
<feature type="domain" description="Lipoyl-binding" evidence="8">
    <location>
        <begin position="1074"/>
        <end position="1143"/>
    </location>
</feature>
<dbReference type="GO" id="GO:0005524">
    <property type="term" value="F:ATP binding"/>
    <property type="evidence" value="ECO:0007669"/>
    <property type="project" value="UniProtKB-KW"/>
</dbReference>
<dbReference type="SUPFAM" id="SSF52440">
    <property type="entry name" value="PreATP-grasp domain"/>
    <property type="match status" value="1"/>
</dbReference>
<dbReference type="InterPro" id="IPR000891">
    <property type="entry name" value="PYR_CT"/>
</dbReference>
<evidence type="ECO:0000256" key="7">
    <source>
        <dbReference type="ARBA" id="ARBA00023267"/>
    </source>
</evidence>
<dbReference type="InterPro" id="IPR011054">
    <property type="entry name" value="Rudment_hybrid_motif"/>
</dbReference>
<dbReference type="FunFam" id="3.30.1490.20:FF:000018">
    <property type="entry name" value="Biotin carboxylase"/>
    <property type="match status" value="1"/>
</dbReference>
<dbReference type="InterPro" id="IPR003379">
    <property type="entry name" value="Carboxylase_cons_dom"/>
</dbReference>
<dbReference type="Pfam" id="PF02436">
    <property type="entry name" value="PYC_OADA"/>
    <property type="match status" value="1"/>
</dbReference>
<dbReference type="PANTHER" id="PTHR43778">
    <property type="entry name" value="PYRUVATE CARBOXYLASE"/>
    <property type="match status" value="1"/>
</dbReference>
<dbReference type="SUPFAM" id="SSF51246">
    <property type="entry name" value="Rudiment single hybrid motif"/>
    <property type="match status" value="1"/>
</dbReference>
<evidence type="ECO:0000256" key="5">
    <source>
        <dbReference type="ARBA" id="ARBA00022741"/>
    </source>
</evidence>
<reference evidence="12" key="1">
    <citation type="submission" date="2019-08" db="EMBL/GenBank/DDBJ databases">
        <authorList>
            <person name="Kucharzyk K."/>
            <person name="Murdoch R.W."/>
            <person name="Higgins S."/>
            <person name="Loffler F."/>
        </authorList>
    </citation>
    <scope>NUCLEOTIDE SEQUENCE</scope>
</reference>
<dbReference type="SMART" id="SM00878">
    <property type="entry name" value="Biotin_carb_C"/>
    <property type="match status" value="1"/>
</dbReference>
<evidence type="ECO:0000256" key="3">
    <source>
        <dbReference type="ARBA" id="ARBA00022598"/>
    </source>
</evidence>
<dbReference type="InterPro" id="IPR000089">
    <property type="entry name" value="Biotin_lipoyl"/>
</dbReference>
<name>A0A644VD84_9ZZZZ</name>
<dbReference type="AlphaFoldDB" id="A0A644VD84"/>
<dbReference type="InterPro" id="IPR005481">
    <property type="entry name" value="BC-like_N"/>
</dbReference>
<dbReference type="PROSITE" id="PS50975">
    <property type="entry name" value="ATP_GRASP"/>
    <property type="match status" value="1"/>
</dbReference>
<dbReference type="InterPro" id="IPR011764">
    <property type="entry name" value="Biotin_carboxylation_dom"/>
</dbReference>
<feature type="domain" description="Biotin carboxylation" evidence="10">
    <location>
        <begin position="3"/>
        <end position="456"/>
    </location>
</feature>
<evidence type="ECO:0000256" key="2">
    <source>
        <dbReference type="ARBA" id="ARBA00013057"/>
    </source>
</evidence>
<evidence type="ECO:0000259" key="8">
    <source>
        <dbReference type="PROSITE" id="PS50968"/>
    </source>
</evidence>
<gene>
    <name evidence="12" type="primary">purK_4</name>
    <name evidence="12" type="ORF">SDC9_35283</name>
</gene>
<dbReference type="Pfam" id="PF00289">
    <property type="entry name" value="Biotin_carb_N"/>
    <property type="match status" value="1"/>
</dbReference>
<dbReference type="NCBIfam" id="NF009554">
    <property type="entry name" value="PRK12999.1"/>
    <property type="match status" value="1"/>
</dbReference>
<dbReference type="GO" id="GO:0006094">
    <property type="term" value="P:gluconeogenesis"/>
    <property type="evidence" value="ECO:0007669"/>
    <property type="project" value="InterPro"/>
</dbReference>
<proteinExistence type="predicted"/>
<organism evidence="12">
    <name type="scientific">bioreactor metagenome</name>
    <dbReference type="NCBI Taxonomy" id="1076179"/>
    <lineage>
        <taxon>unclassified sequences</taxon>
        <taxon>metagenomes</taxon>
        <taxon>ecological metagenomes</taxon>
    </lineage>
</organism>
<dbReference type="PROSITE" id="PS50991">
    <property type="entry name" value="PYR_CT"/>
    <property type="match status" value="1"/>
</dbReference>
<dbReference type="Gene3D" id="2.40.50.100">
    <property type="match status" value="1"/>
</dbReference>
<dbReference type="EMBL" id="VSSQ01000276">
    <property type="protein sequence ID" value="MPL89250.1"/>
    <property type="molecule type" value="Genomic_DNA"/>
</dbReference>
<dbReference type="InterPro" id="IPR005930">
    <property type="entry name" value="Pyruv_COase"/>
</dbReference>
<dbReference type="InterPro" id="IPR005482">
    <property type="entry name" value="Biotin_COase_C"/>
</dbReference>
<dbReference type="Pfam" id="PF00682">
    <property type="entry name" value="HMGL-like"/>
    <property type="match status" value="1"/>
</dbReference>
<dbReference type="FunFam" id="3.30.470.20:FF:000012">
    <property type="entry name" value="Pyruvate carboxylase"/>
    <property type="match status" value="1"/>
</dbReference>
<evidence type="ECO:0000259" key="9">
    <source>
        <dbReference type="PROSITE" id="PS50975"/>
    </source>
</evidence>
<dbReference type="InterPro" id="IPR011053">
    <property type="entry name" value="Single_hybrid_motif"/>
</dbReference>
<dbReference type="InterPro" id="IPR055268">
    <property type="entry name" value="PCB-like"/>
</dbReference>
<keyword evidence="6" id="KW-0067">ATP-binding</keyword>
<keyword evidence="4" id="KW-0479">Metal-binding</keyword>
<comment type="caution">
    <text evidence="12">The sequence shown here is derived from an EMBL/GenBank/DDBJ whole genome shotgun (WGS) entry which is preliminary data.</text>
</comment>
<dbReference type="Pfam" id="PF00364">
    <property type="entry name" value="Biotin_lipoyl"/>
    <property type="match status" value="1"/>
</dbReference>
<evidence type="ECO:0000256" key="1">
    <source>
        <dbReference type="ARBA" id="ARBA00001953"/>
    </source>
</evidence>
<dbReference type="CDD" id="cd07937">
    <property type="entry name" value="DRE_TIM_PC_TC_5S"/>
    <property type="match status" value="1"/>
</dbReference>
<dbReference type="Gene3D" id="3.10.600.10">
    <property type="entry name" value="pyruvate carboxylase f1077a mutant domain"/>
    <property type="match status" value="1"/>
</dbReference>
<evidence type="ECO:0000313" key="12">
    <source>
        <dbReference type="EMBL" id="MPL89250.1"/>
    </source>
</evidence>
<dbReference type="FunFam" id="2.40.50.100:FF:000003">
    <property type="entry name" value="Acetyl-CoA carboxylase biotin carboxyl carrier protein"/>
    <property type="match status" value="1"/>
</dbReference>
<dbReference type="PROSITE" id="PS50979">
    <property type="entry name" value="BC"/>
    <property type="match status" value="1"/>
</dbReference>
<evidence type="ECO:0000256" key="4">
    <source>
        <dbReference type="ARBA" id="ARBA00022723"/>
    </source>
</evidence>
<keyword evidence="3 12" id="KW-0436">Ligase</keyword>
<dbReference type="FunFam" id="3.20.20.70:FF:000033">
    <property type="entry name" value="Pyruvate carboxylase"/>
    <property type="match status" value="1"/>
</dbReference>
<feature type="domain" description="ATP-grasp" evidence="9">
    <location>
        <begin position="125"/>
        <end position="320"/>
    </location>
</feature>
<dbReference type="SUPFAM" id="SSF89000">
    <property type="entry name" value="post-HMGL domain-like"/>
    <property type="match status" value="1"/>
</dbReference>
<evidence type="ECO:0000259" key="11">
    <source>
        <dbReference type="PROSITE" id="PS50991"/>
    </source>
</evidence>
<dbReference type="SUPFAM" id="SSF51230">
    <property type="entry name" value="Single hybrid motif"/>
    <property type="match status" value="1"/>
</dbReference>
<dbReference type="EC" id="6.4.1.1" evidence="2"/>
<dbReference type="CDD" id="cd06850">
    <property type="entry name" value="biotinyl_domain"/>
    <property type="match status" value="1"/>
</dbReference>
<evidence type="ECO:0000259" key="10">
    <source>
        <dbReference type="PROSITE" id="PS50979"/>
    </source>
</evidence>